<dbReference type="RefSeq" id="WP_106909839.1">
    <property type="nucleotide sequence ID" value="NZ_BHVO01000037.1"/>
</dbReference>
<dbReference type="Proteomes" id="UP000323569">
    <property type="component" value="Unassembled WGS sequence"/>
</dbReference>
<accession>A0A5A5R3M9</accession>
<organism evidence="2 3">
    <name type="scientific">Microcystis aeruginosa NIES-2519</name>
    <dbReference type="NCBI Taxonomy" id="2303981"/>
    <lineage>
        <taxon>Bacteria</taxon>
        <taxon>Bacillati</taxon>
        <taxon>Cyanobacteriota</taxon>
        <taxon>Cyanophyceae</taxon>
        <taxon>Oscillatoriophycideae</taxon>
        <taxon>Chroococcales</taxon>
        <taxon>Microcystaceae</taxon>
        <taxon>Microcystis</taxon>
    </lineage>
</organism>
<comment type="caution">
    <text evidence="2">The sequence shown here is derived from an EMBL/GenBank/DDBJ whole genome shotgun (WGS) entry which is preliminary data.</text>
</comment>
<proteinExistence type="predicted"/>
<protein>
    <submittedName>
        <fullName evidence="2">Uncharacterized protein</fullName>
    </submittedName>
</protein>
<gene>
    <name evidence="2" type="ORF">MiYa_02389</name>
</gene>
<keyword evidence="1" id="KW-0472">Membrane</keyword>
<feature type="transmembrane region" description="Helical" evidence="1">
    <location>
        <begin position="38"/>
        <end position="58"/>
    </location>
</feature>
<dbReference type="AlphaFoldDB" id="A0A5A5R3M9"/>
<keyword evidence="1" id="KW-1133">Transmembrane helix</keyword>
<dbReference type="EMBL" id="BHVO01000037">
    <property type="protein sequence ID" value="GCA70854.1"/>
    <property type="molecule type" value="Genomic_DNA"/>
</dbReference>
<evidence type="ECO:0000313" key="2">
    <source>
        <dbReference type="EMBL" id="GCA70854.1"/>
    </source>
</evidence>
<evidence type="ECO:0000313" key="3">
    <source>
        <dbReference type="Proteomes" id="UP000323569"/>
    </source>
</evidence>
<evidence type="ECO:0000256" key="1">
    <source>
        <dbReference type="SAM" id="Phobius"/>
    </source>
</evidence>
<sequence>MPNNNNQPDINKAIDVCMEEHKTLRTEILQTIQNRTNVIVFGGALVLTLLGIGISPIANLI</sequence>
<name>A0A5A5R3M9_MICAE</name>
<reference evidence="2 3" key="1">
    <citation type="submission" date="2018-09" db="EMBL/GenBank/DDBJ databases">
        <title>Evolutionary history of phycoerythrin pigmentation in the water bloom-forming cyanobacterium Microcystis aeruginosa.</title>
        <authorList>
            <person name="Tanabe Y."/>
            <person name="Tanabe Y."/>
            <person name="Yamaguchi H."/>
        </authorList>
    </citation>
    <scope>NUCLEOTIDE SEQUENCE [LARGE SCALE GENOMIC DNA]</scope>
    <source>
        <strain evidence="2 3">NIES-2519</strain>
    </source>
</reference>
<keyword evidence="1" id="KW-0812">Transmembrane</keyword>